<evidence type="ECO:0000313" key="1">
    <source>
        <dbReference type="EMBL" id="GKU93299.1"/>
    </source>
</evidence>
<evidence type="ECO:0000313" key="2">
    <source>
        <dbReference type="Proteomes" id="UP001054252"/>
    </source>
</evidence>
<dbReference type="EMBL" id="BPVZ01000007">
    <property type="protein sequence ID" value="GKU93299.1"/>
    <property type="molecule type" value="Genomic_DNA"/>
</dbReference>
<dbReference type="AlphaFoldDB" id="A0AAV5I6I7"/>
<dbReference type="Proteomes" id="UP001054252">
    <property type="component" value="Unassembled WGS sequence"/>
</dbReference>
<keyword evidence="2" id="KW-1185">Reference proteome</keyword>
<protein>
    <submittedName>
        <fullName evidence="1">Uncharacterized protein</fullName>
    </submittedName>
</protein>
<accession>A0AAV5I6I7</accession>
<name>A0AAV5I6I7_9ROSI</name>
<sequence length="101" mass="11408">MALAIKEVLLGKGCYSSVDNCTLKDLGVGFINYFKNKNKKIKHDSLSMFSHSLEQCIIHLEGNLQHTLIRSPRYDVEVDLHMRYVDLDSMNEGANLGHGEV</sequence>
<proteinExistence type="predicted"/>
<organism evidence="1 2">
    <name type="scientific">Rubroshorea leprosula</name>
    <dbReference type="NCBI Taxonomy" id="152421"/>
    <lineage>
        <taxon>Eukaryota</taxon>
        <taxon>Viridiplantae</taxon>
        <taxon>Streptophyta</taxon>
        <taxon>Embryophyta</taxon>
        <taxon>Tracheophyta</taxon>
        <taxon>Spermatophyta</taxon>
        <taxon>Magnoliopsida</taxon>
        <taxon>eudicotyledons</taxon>
        <taxon>Gunneridae</taxon>
        <taxon>Pentapetalae</taxon>
        <taxon>rosids</taxon>
        <taxon>malvids</taxon>
        <taxon>Malvales</taxon>
        <taxon>Dipterocarpaceae</taxon>
        <taxon>Rubroshorea</taxon>
    </lineage>
</organism>
<comment type="caution">
    <text evidence="1">The sequence shown here is derived from an EMBL/GenBank/DDBJ whole genome shotgun (WGS) entry which is preliminary data.</text>
</comment>
<gene>
    <name evidence="1" type="ORF">SLEP1_g6904</name>
</gene>
<reference evidence="1 2" key="1">
    <citation type="journal article" date="2021" name="Commun. Biol.">
        <title>The genome of Shorea leprosula (Dipterocarpaceae) highlights the ecological relevance of drought in aseasonal tropical rainforests.</title>
        <authorList>
            <person name="Ng K.K.S."/>
            <person name="Kobayashi M.J."/>
            <person name="Fawcett J.A."/>
            <person name="Hatakeyama M."/>
            <person name="Paape T."/>
            <person name="Ng C.H."/>
            <person name="Ang C.C."/>
            <person name="Tnah L.H."/>
            <person name="Lee C.T."/>
            <person name="Nishiyama T."/>
            <person name="Sese J."/>
            <person name="O'Brien M.J."/>
            <person name="Copetti D."/>
            <person name="Mohd Noor M.I."/>
            <person name="Ong R.C."/>
            <person name="Putra M."/>
            <person name="Sireger I.Z."/>
            <person name="Indrioko S."/>
            <person name="Kosugi Y."/>
            <person name="Izuno A."/>
            <person name="Isagi Y."/>
            <person name="Lee S.L."/>
            <person name="Shimizu K.K."/>
        </authorList>
    </citation>
    <scope>NUCLEOTIDE SEQUENCE [LARGE SCALE GENOMIC DNA]</scope>
    <source>
        <strain evidence="1">214</strain>
    </source>
</reference>